<dbReference type="Pfam" id="PF03948">
    <property type="entry name" value="Ribosomal_L9_C"/>
    <property type="match status" value="1"/>
</dbReference>
<evidence type="ECO:0000313" key="2">
    <source>
        <dbReference type="EMBL" id="CAG8742458.1"/>
    </source>
</evidence>
<dbReference type="SUPFAM" id="SSF55653">
    <property type="entry name" value="Ribosomal protein L9 C-domain"/>
    <property type="match status" value="1"/>
</dbReference>
<dbReference type="InterPro" id="IPR036791">
    <property type="entry name" value="Ribosomal_bL9_C_sf"/>
</dbReference>
<keyword evidence="3" id="KW-1185">Reference proteome</keyword>
<protein>
    <submittedName>
        <fullName evidence="2">8057_t:CDS:1</fullName>
    </submittedName>
</protein>
<reference evidence="2" key="1">
    <citation type="submission" date="2021-06" db="EMBL/GenBank/DDBJ databases">
        <authorList>
            <person name="Kallberg Y."/>
            <person name="Tangrot J."/>
            <person name="Rosling A."/>
        </authorList>
    </citation>
    <scope>NUCLEOTIDE SEQUENCE</scope>
    <source>
        <strain evidence="2">FL130A</strain>
    </source>
</reference>
<accession>A0A9N9ILM2</accession>
<proteinExistence type="predicted"/>
<dbReference type="AlphaFoldDB" id="A0A9N9ILM2"/>
<dbReference type="OrthoDB" id="10489144at2759"/>
<sequence length="134" mass="15040">VLMEEEVSVIIKPEAMGEIIVVSMLLKVESNVLGVMTNDRLKSPLIRDFGSSEQQKAKQAQLDLILEAKAQEIYDKINGLSLNFSLKKNEKGEPLGSVGFKEILSELEKSGFQLEKKQLPDFRPLHKLGENMIK</sequence>
<feature type="non-terminal residue" evidence="2">
    <location>
        <position position="134"/>
    </location>
</feature>
<evidence type="ECO:0000259" key="1">
    <source>
        <dbReference type="Pfam" id="PF03948"/>
    </source>
</evidence>
<comment type="caution">
    <text evidence="2">The sequence shown here is derived from an EMBL/GenBank/DDBJ whole genome shotgun (WGS) entry which is preliminary data.</text>
</comment>
<feature type="domain" description="Large ribosomal subunit protein bL9 C-terminal" evidence="1">
    <location>
        <begin position="68"/>
        <end position="133"/>
    </location>
</feature>
<name>A0A9N9ILM2_9GLOM</name>
<dbReference type="Proteomes" id="UP000789508">
    <property type="component" value="Unassembled WGS sequence"/>
</dbReference>
<dbReference type="EMBL" id="CAJVPS010036001">
    <property type="protein sequence ID" value="CAG8742458.1"/>
    <property type="molecule type" value="Genomic_DNA"/>
</dbReference>
<gene>
    <name evidence="2" type="ORF">ALEPTO_LOCUS13003</name>
</gene>
<dbReference type="InterPro" id="IPR020069">
    <property type="entry name" value="Ribosomal_bL9_C"/>
</dbReference>
<feature type="non-terminal residue" evidence="2">
    <location>
        <position position="1"/>
    </location>
</feature>
<evidence type="ECO:0000313" key="3">
    <source>
        <dbReference type="Proteomes" id="UP000789508"/>
    </source>
</evidence>
<dbReference type="Gene3D" id="3.10.430.100">
    <property type="entry name" value="Ribosomal protein L9, C-terminal domain"/>
    <property type="match status" value="1"/>
</dbReference>
<organism evidence="2 3">
    <name type="scientific">Ambispora leptoticha</name>
    <dbReference type="NCBI Taxonomy" id="144679"/>
    <lineage>
        <taxon>Eukaryota</taxon>
        <taxon>Fungi</taxon>
        <taxon>Fungi incertae sedis</taxon>
        <taxon>Mucoromycota</taxon>
        <taxon>Glomeromycotina</taxon>
        <taxon>Glomeromycetes</taxon>
        <taxon>Archaeosporales</taxon>
        <taxon>Ambisporaceae</taxon>
        <taxon>Ambispora</taxon>
    </lineage>
</organism>